<keyword evidence="4" id="KW-0808">Transferase</keyword>
<evidence type="ECO:0000256" key="3">
    <source>
        <dbReference type="ARBA" id="ARBA00022603"/>
    </source>
</evidence>
<evidence type="ECO:0000256" key="6">
    <source>
        <dbReference type="ARBA" id="ARBA00047619"/>
    </source>
</evidence>
<gene>
    <name evidence="8" type="ORF">OS493_021051</name>
</gene>
<dbReference type="Gene3D" id="3.40.50.150">
    <property type="entry name" value="Vaccinia Virus protein VP39"/>
    <property type="match status" value="1"/>
</dbReference>
<evidence type="ECO:0000256" key="1">
    <source>
        <dbReference type="ARBA" id="ARBA00004969"/>
    </source>
</evidence>
<name>A0A9X0A119_9CNID</name>
<dbReference type="InterPro" id="IPR029063">
    <property type="entry name" value="SAM-dependent_MTases_sf"/>
</dbReference>
<protein>
    <recommendedName>
        <fullName evidence="5">phosphoethanolamine N-methyltransferase</fullName>
        <ecNumber evidence="5">2.1.1.103</ecNumber>
    </recommendedName>
</protein>
<evidence type="ECO:0000256" key="5">
    <source>
        <dbReference type="ARBA" id="ARBA00035674"/>
    </source>
</evidence>
<comment type="catalytic activity">
    <reaction evidence="6">
        <text>N,N-dimethylethanolamine phosphate + S-adenosyl-L-methionine = phosphocholine + S-adenosyl-L-homocysteine + H(+)</text>
        <dbReference type="Rhea" id="RHEA:25325"/>
        <dbReference type="ChEBI" id="CHEBI:15378"/>
        <dbReference type="ChEBI" id="CHEBI:57856"/>
        <dbReference type="ChEBI" id="CHEBI:58641"/>
        <dbReference type="ChEBI" id="CHEBI:59789"/>
        <dbReference type="ChEBI" id="CHEBI:295975"/>
        <dbReference type="EC" id="2.1.1.103"/>
    </reaction>
    <physiologicalReaction direction="left-to-right" evidence="6">
        <dbReference type="Rhea" id="RHEA:25326"/>
    </physiologicalReaction>
</comment>
<dbReference type="GO" id="GO:0000234">
    <property type="term" value="F:phosphoethanolamine N-methyltransferase activity"/>
    <property type="evidence" value="ECO:0007669"/>
    <property type="project" value="UniProtKB-EC"/>
</dbReference>
<dbReference type="EMBL" id="MU825409">
    <property type="protein sequence ID" value="KAJ7391030.1"/>
    <property type="molecule type" value="Genomic_DNA"/>
</dbReference>
<sequence>MKTLKRVRYNLNRETILHIKDKKSLFQKILRWLKPGGQLLITDYCFYGKILREVGFEAVTAEDRTTQFGQIIESELKNFEQSKDKFVKDFSSEDYSAIAKSWTNKLSRCRGGEQTWGVFYARKPISS</sequence>
<dbReference type="PANTHER" id="PTHR44307:SF2">
    <property type="entry name" value="PHOSPHOETHANOLAMINE METHYLTRANSFERASE ISOFORM X1"/>
    <property type="match status" value="1"/>
</dbReference>
<reference evidence="8" key="1">
    <citation type="submission" date="2023-01" db="EMBL/GenBank/DDBJ databases">
        <title>Genome assembly of the deep-sea coral Lophelia pertusa.</title>
        <authorList>
            <person name="Herrera S."/>
            <person name="Cordes E."/>
        </authorList>
    </citation>
    <scope>NUCLEOTIDE SEQUENCE</scope>
    <source>
        <strain evidence="8">USNM1676648</strain>
        <tissue evidence="8">Polyp</tissue>
    </source>
</reference>
<dbReference type="GO" id="GO:0032259">
    <property type="term" value="P:methylation"/>
    <property type="evidence" value="ECO:0007669"/>
    <property type="project" value="UniProtKB-KW"/>
</dbReference>
<accession>A0A9X0A119</accession>
<dbReference type="Proteomes" id="UP001163046">
    <property type="component" value="Unassembled WGS sequence"/>
</dbReference>
<comment type="catalytic activity">
    <reaction evidence="7">
        <text>N-methylethanolamine phosphate + S-adenosyl-L-methionine = N,N-dimethylethanolamine phosphate + S-adenosyl-L-homocysteine + H(+)</text>
        <dbReference type="Rhea" id="RHEA:25321"/>
        <dbReference type="ChEBI" id="CHEBI:15378"/>
        <dbReference type="ChEBI" id="CHEBI:57781"/>
        <dbReference type="ChEBI" id="CHEBI:57856"/>
        <dbReference type="ChEBI" id="CHEBI:58641"/>
        <dbReference type="ChEBI" id="CHEBI:59789"/>
        <dbReference type="EC" id="2.1.1.103"/>
    </reaction>
    <physiologicalReaction direction="left-to-right" evidence="7">
        <dbReference type="Rhea" id="RHEA:25322"/>
    </physiologicalReaction>
</comment>
<dbReference type="PANTHER" id="PTHR44307">
    <property type="entry name" value="PHOSPHOETHANOLAMINE METHYLTRANSFERASE"/>
    <property type="match status" value="1"/>
</dbReference>
<keyword evidence="9" id="KW-1185">Reference proteome</keyword>
<keyword evidence="3" id="KW-0489">Methyltransferase</keyword>
<dbReference type="OrthoDB" id="8300214at2759"/>
<dbReference type="EC" id="2.1.1.103" evidence="5"/>
<evidence type="ECO:0000256" key="2">
    <source>
        <dbReference type="ARBA" id="ARBA00005189"/>
    </source>
</evidence>
<dbReference type="AlphaFoldDB" id="A0A9X0A119"/>
<evidence type="ECO:0000256" key="4">
    <source>
        <dbReference type="ARBA" id="ARBA00022679"/>
    </source>
</evidence>
<organism evidence="8 9">
    <name type="scientific">Desmophyllum pertusum</name>
    <dbReference type="NCBI Taxonomy" id="174260"/>
    <lineage>
        <taxon>Eukaryota</taxon>
        <taxon>Metazoa</taxon>
        <taxon>Cnidaria</taxon>
        <taxon>Anthozoa</taxon>
        <taxon>Hexacorallia</taxon>
        <taxon>Scleractinia</taxon>
        <taxon>Caryophylliina</taxon>
        <taxon>Caryophylliidae</taxon>
        <taxon>Desmophyllum</taxon>
    </lineage>
</organism>
<comment type="caution">
    <text evidence="8">The sequence shown here is derived from an EMBL/GenBank/DDBJ whole genome shotgun (WGS) entry which is preliminary data.</text>
</comment>
<dbReference type="SUPFAM" id="SSF53335">
    <property type="entry name" value="S-adenosyl-L-methionine-dependent methyltransferases"/>
    <property type="match status" value="1"/>
</dbReference>
<evidence type="ECO:0000256" key="7">
    <source>
        <dbReference type="ARBA" id="ARBA00047841"/>
    </source>
</evidence>
<proteinExistence type="predicted"/>
<comment type="pathway">
    <text evidence="1">Phospholipid metabolism; phosphatidylcholine biosynthesis.</text>
</comment>
<evidence type="ECO:0000313" key="9">
    <source>
        <dbReference type="Proteomes" id="UP001163046"/>
    </source>
</evidence>
<comment type="pathway">
    <text evidence="2">Lipid metabolism.</text>
</comment>
<evidence type="ECO:0000313" key="8">
    <source>
        <dbReference type="EMBL" id="KAJ7391030.1"/>
    </source>
</evidence>